<dbReference type="PANTHER" id="PTHR43649:SF12">
    <property type="entry name" value="DIACETYLCHITOBIOSE BINDING PROTEIN DASA"/>
    <property type="match status" value="1"/>
</dbReference>
<evidence type="ECO:0000313" key="4">
    <source>
        <dbReference type="EMBL" id="MBB4018602.1"/>
    </source>
</evidence>
<sequence length="438" mass="47651">MAEDIAWARNDGWRLSRRQMLQLSAGAALAGLLPRTAMAAGLELNVFGHRVHQAAATTGPGGDATEAWRQESGNTASWVTLGDVNAIHERLLREATLGTTTIDVAYLLNGRAVPRNLKLFTPLDSFLKEAPIAEFDDIAPGLVKPLQLDGALYGVPVRHATNVIIYNEALFEERGVALPKTFEELVEAARKLTFKRDDGTQVYGLAFTPVFASNFLTIARCLDGDYMTEDRKIVAAEAPMVEALTVLASLYKDGVLPRNTATLNNEELTTWMQQGRAAMSIQPFARLASYNDPQKSRYPGKLKPLVPPMAEALAGKASYAPTVEFWSLVIPANSKNQRAAWDFIRHLSSPAATMQMALNGNGPVRIKTYADPAFGKSYPYAAVEAEAVAASRIHLPAFDEQARAHDIFIEETQAAVFGMKTPQDAMADAVKRVAPLLG</sequence>
<comment type="subcellular location">
    <subcellularLocation>
        <location evidence="1">Periplasm</location>
    </subcellularLocation>
</comment>
<organism evidence="4 5">
    <name type="scientific">Chelatococcus caeni</name>
    <dbReference type="NCBI Taxonomy" id="1348468"/>
    <lineage>
        <taxon>Bacteria</taxon>
        <taxon>Pseudomonadati</taxon>
        <taxon>Pseudomonadota</taxon>
        <taxon>Alphaproteobacteria</taxon>
        <taxon>Hyphomicrobiales</taxon>
        <taxon>Chelatococcaceae</taxon>
        <taxon>Chelatococcus</taxon>
    </lineage>
</organism>
<name>A0A840C3K8_9HYPH</name>
<dbReference type="AlphaFoldDB" id="A0A840C3K8"/>
<evidence type="ECO:0000256" key="2">
    <source>
        <dbReference type="ARBA" id="ARBA00008520"/>
    </source>
</evidence>
<dbReference type="EMBL" id="JACIEN010000004">
    <property type="protein sequence ID" value="MBB4018602.1"/>
    <property type="molecule type" value="Genomic_DNA"/>
</dbReference>
<dbReference type="Proteomes" id="UP000577362">
    <property type="component" value="Unassembled WGS sequence"/>
</dbReference>
<keyword evidence="4" id="KW-0813">Transport</keyword>
<comment type="caution">
    <text evidence="4">The sequence shown here is derived from an EMBL/GenBank/DDBJ whole genome shotgun (WGS) entry which is preliminary data.</text>
</comment>
<dbReference type="SUPFAM" id="SSF53850">
    <property type="entry name" value="Periplasmic binding protein-like II"/>
    <property type="match status" value="1"/>
</dbReference>
<evidence type="ECO:0000313" key="5">
    <source>
        <dbReference type="Proteomes" id="UP000577362"/>
    </source>
</evidence>
<keyword evidence="5" id="KW-1185">Reference proteome</keyword>
<dbReference type="InterPro" id="IPR006311">
    <property type="entry name" value="TAT_signal"/>
</dbReference>
<dbReference type="PANTHER" id="PTHR43649">
    <property type="entry name" value="ARABINOSE-BINDING PROTEIN-RELATED"/>
    <property type="match status" value="1"/>
</dbReference>
<dbReference type="PROSITE" id="PS51318">
    <property type="entry name" value="TAT"/>
    <property type="match status" value="1"/>
</dbReference>
<accession>A0A840C3K8</accession>
<dbReference type="Pfam" id="PF01547">
    <property type="entry name" value="SBP_bac_1"/>
    <property type="match status" value="1"/>
</dbReference>
<evidence type="ECO:0000256" key="1">
    <source>
        <dbReference type="ARBA" id="ARBA00004418"/>
    </source>
</evidence>
<protein>
    <submittedName>
        <fullName evidence="4">Multiple sugar transport system substrate-binding protein</fullName>
    </submittedName>
</protein>
<proteinExistence type="inferred from homology"/>
<dbReference type="InterPro" id="IPR050490">
    <property type="entry name" value="Bact_solute-bd_prot1"/>
</dbReference>
<gene>
    <name evidence="4" type="ORF">GGR16_003649</name>
</gene>
<evidence type="ECO:0000256" key="3">
    <source>
        <dbReference type="ARBA" id="ARBA00022764"/>
    </source>
</evidence>
<reference evidence="4 5" key="1">
    <citation type="submission" date="2020-08" db="EMBL/GenBank/DDBJ databases">
        <title>Genomic Encyclopedia of Type Strains, Phase IV (KMG-IV): sequencing the most valuable type-strain genomes for metagenomic binning, comparative biology and taxonomic classification.</title>
        <authorList>
            <person name="Goeker M."/>
        </authorList>
    </citation>
    <scope>NUCLEOTIDE SEQUENCE [LARGE SCALE GENOMIC DNA]</scope>
    <source>
        <strain evidence="4 5">DSM 103737</strain>
    </source>
</reference>
<comment type="similarity">
    <text evidence="2">Belongs to the bacterial solute-binding protein 1 family.</text>
</comment>
<dbReference type="RefSeq" id="WP_183317489.1">
    <property type="nucleotide sequence ID" value="NZ_JACIEN010000004.1"/>
</dbReference>
<dbReference type="Gene3D" id="3.40.190.10">
    <property type="entry name" value="Periplasmic binding protein-like II"/>
    <property type="match status" value="2"/>
</dbReference>
<keyword evidence="4" id="KW-0762">Sugar transport</keyword>
<keyword evidence="3" id="KW-0574">Periplasm</keyword>
<dbReference type="GO" id="GO:0042597">
    <property type="term" value="C:periplasmic space"/>
    <property type="evidence" value="ECO:0007669"/>
    <property type="project" value="UniProtKB-SubCell"/>
</dbReference>
<dbReference type="InterPro" id="IPR006059">
    <property type="entry name" value="SBP"/>
</dbReference>